<dbReference type="STRING" id="1703345.A3860_36910"/>
<gene>
    <name evidence="1" type="ORF">A3860_36910</name>
</gene>
<dbReference type="InterPro" id="IPR036938">
    <property type="entry name" value="PAP2/HPO_sf"/>
</dbReference>
<comment type="caution">
    <text evidence="1">The sequence shown here is derived from an EMBL/GenBank/DDBJ whole genome shotgun (WGS) entry which is preliminary data.</text>
</comment>
<dbReference type="CDD" id="cd03398">
    <property type="entry name" value="PAP2_haloperoxidase"/>
    <property type="match status" value="1"/>
</dbReference>
<reference evidence="1 2" key="1">
    <citation type="submission" date="2016-03" db="EMBL/GenBank/DDBJ databases">
        <title>Niastella vici sp. nov., isolated from farmland soil.</title>
        <authorList>
            <person name="Chen L."/>
            <person name="Wang D."/>
            <person name="Yang S."/>
            <person name="Wang G."/>
        </authorList>
    </citation>
    <scope>NUCLEOTIDE SEQUENCE [LARGE SCALE GENOMIC DNA]</scope>
    <source>
        <strain evidence="1 2">DJ57</strain>
    </source>
</reference>
<name>A0A1V9FMI8_9BACT</name>
<dbReference type="EMBL" id="LVYD01000076">
    <property type="protein sequence ID" value="OQP59574.1"/>
    <property type="molecule type" value="Genomic_DNA"/>
</dbReference>
<sequence length="438" mass="49114">MQLNKILLTVIGISVLYGCHKIDLPPHQQEESAGVVYDWYKFIAKVQRPANPQPVVLLNFRNFAFIGVGLYEAVRNGNKNAESLSSSLYQMPAMPQADAWQRYLWSESANAALAMMFKLFLTLTDANKASIDSMEKVNYDRFSQTTSDAVLHRSQAFGRAIAEAIYNWSTTDKFNLSSVGYVPPPVTPASWVPTLPAFATVGPFLHDSRPFLWYSVTALAPEPLEFSENPSSKFYKAVKEVYDIGKHLTDAQKATANWYADAGGPGVGVPAPYHALSIITWVNENQKAKLFEAAEVYAKTGIAFKDGGIITFRSKYHYNLIRPITYIQRDIDATWLPYLPTPPYPEYTSGLLGAWAPFIQVLKKEYGDIEVTDNAYDWRGLPARHFTSLSNLEDEAAISRVYGGLHYKWTQEVSMKMGKKLADEIADIKLVSNKNKHP</sequence>
<dbReference type="InterPro" id="IPR052559">
    <property type="entry name" value="V-haloperoxidase"/>
</dbReference>
<dbReference type="OrthoDB" id="9780455at2"/>
<dbReference type="AlphaFoldDB" id="A0A1V9FMI8"/>
<dbReference type="PROSITE" id="PS51257">
    <property type="entry name" value="PROKAR_LIPOPROTEIN"/>
    <property type="match status" value="1"/>
</dbReference>
<proteinExistence type="predicted"/>
<evidence type="ECO:0000313" key="1">
    <source>
        <dbReference type="EMBL" id="OQP59574.1"/>
    </source>
</evidence>
<evidence type="ECO:0008006" key="3">
    <source>
        <dbReference type="Google" id="ProtNLM"/>
    </source>
</evidence>
<dbReference type="PANTHER" id="PTHR34599">
    <property type="entry name" value="PEROXIDASE-RELATED"/>
    <property type="match status" value="1"/>
</dbReference>
<dbReference type="SUPFAM" id="SSF48317">
    <property type="entry name" value="Acid phosphatase/Vanadium-dependent haloperoxidase"/>
    <property type="match status" value="1"/>
</dbReference>
<protein>
    <recommendedName>
        <fullName evidence="3">Phosphatidic acid phosphatase type 2/haloperoxidase domain-containing protein</fullName>
    </recommendedName>
</protein>
<accession>A0A1V9FMI8</accession>
<organism evidence="1 2">
    <name type="scientific">Niastella vici</name>
    <dbReference type="NCBI Taxonomy" id="1703345"/>
    <lineage>
        <taxon>Bacteria</taxon>
        <taxon>Pseudomonadati</taxon>
        <taxon>Bacteroidota</taxon>
        <taxon>Chitinophagia</taxon>
        <taxon>Chitinophagales</taxon>
        <taxon>Chitinophagaceae</taxon>
        <taxon>Niastella</taxon>
    </lineage>
</organism>
<dbReference type="Gene3D" id="1.10.606.20">
    <property type="match status" value="1"/>
</dbReference>
<evidence type="ECO:0000313" key="2">
    <source>
        <dbReference type="Proteomes" id="UP000192796"/>
    </source>
</evidence>
<dbReference type="Proteomes" id="UP000192796">
    <property type="component" value="Unassembled WGS sequence"/>
</dbReference>
<dbReference type="RefSeq" id="WP_081154539.1">
    <property type="nucleotide sequence ID" value="NZ_LVYD01000076.1"/>
</dbReference>
<dbReference type="PANTHER" id="PTHR34599:SF2">
    <property type="entry name" value="TRAF-TYPE DOMAIN-CONTAINING PROTEIN"/>
    <property type="match status" value="1"/>
</dbReference>
<keyword evidence="2" id="KW-1185">Reference proteome</keyword>